<dbReference type="AlphaFoldDB" id="A0AAN6Y7C2"/>
<feature type="transmembrane region" description="Helical" evidence="6">
    <location>
        <begin position="101"/>
        <end position="122"/>
    </location>
</feature>
<proteinExistence type="inferred from homology"/>
<comment type="subcellular location">
    <subcellularLocation>
        <location evidence="1">Membrane</location>
        <topology evidence="1">Multi-pass membrane protein</topology>
    </subcellularLocation>
</comment>
<feature type="transmembrane region" description="Helical" evidence="6">
    <location>
        <begin position="215"/>
        <end position="235"/>
    </location>
</feature>
<organism evidence="8 9">
    <name type="scientific">Rhypophila decipiens</name>
    <dbReference type="NCBI Taxonomy" id="261697"/>
    <lineage>
        <taxon>Eukaryota</taxon>
        <taxon>Fungi</taxon>
        <taxon>Dikarya</taxon>
        <taxon>Ascomycota</taxon>
        <taxon>Pezizomycotina</taxon>
        <taxon>Sordariomycetes</taxon>
        <taxon>Sordariomycetidae</taxon>
        <taxon>Sordariales</taxon>
        <taxon>Naviculisporaceae</taxon>
        <taxon>Rhypophila</taxon>
    </lineage>
</organism>
<keyword evidence="3 6" id="KW-0812">Transmembrane</keyword>
<evidence type="ECO:0000256" key="4">
    <source>
        <dbReference type="ARBA" id="ARBA00022989"/>
    </source>
</evidence>
<dbReference type="InterPro" id="IPR024041">
    <property type="entry name" value="NH4_transpt_AmtB-like_dom"/>
</dbReference>
<dbReference type="Pfam" id="PF00909">
    <property type="entry name" value="Ammonium_transp"/>
    <property type="match status" value="1"/>
</dbReference>
<dbReference type="PANTHER" id="PTHR43029">
    <property type="entry name" value="AMMONIUM TRANSPORTER MEP2"/>
    <property type="match status" value="1"/>
</dbReference>
<dbReference type="GO" id="GO:0008519">
    <property type="term" value="F:ammonium channel activity"/>
    <property type="evidence" value="ECO:0007669"/>
    <property type="project" value="InterPro"/>
</dbReference>
<evidence type="ECO:0000259" key="7">
    <source>
        <dbReference type="Pfam" id="PF00909"/>
    </source>
</evidence>
<keyword evidence="9" id="KW-1185">Reference proteome</keyword>
<gene>
    <name evidence="8" type="ORF">QBC37DRAFT_422973</name>
</gene>
<accession>A0AAN6Y7C2</accession>
<evidence type="ECO:0000313" key="9">
    <source>
        <dbReference type="Proteomes" id="UP001301769"/>
    </source>
</evidence>
<evidence type="ECO:0000256" key="5">
    <source>
        <dbReference type="ARBA" id="ARBA00023136"/>
    </source>
</evidence>
<reference evidence="8" key="2">
    <citation type="submission" date="2023-05" db="EMBL/GenBank/DDBJ databases">
        <authorList>
            <consortium name="Lawrence Berkeley National Laboratory"/>
            <person name="Steindorff A."/>
            <person name="Hensen N."/>
            <person name="Bonometti L."/>
            <person name="Westerberg I."/>
            <person name="Brannstrom I.O."/>
            <person name="Guillou S."/>
            <person name="Cros-Aarteil S."/>
            <person name="Calhoun S."/>
            <person name="Haridas S."/>
            <person name="Kuo A."/>
            <person name="Mondo S."/>
            <person name="Pangilinan J."/>
            <person name="Riley R."/>
            <person name="Labutti K."/>
            <person name="Andreopoulos B."/>
            <person name="Lipzen A."/>
            <person name="Chen C."/>
            <person name="Yanf M."/>
            <person name="Daum C."/>
            <person name="Ng V."/>
            <person name="Clum A."/>
            <person name="Ohm R."/>
            <person name="Martin F."/>
            <person name="Silar P."/>
            <person name="Natvig D."/>
            <person name="Lalanne C."/>
            <person name="Gautier V."/>
            <person name="Ament-Velasquez S.L."/>
            <person name="Kruys A."/>
            <person name="Hutchinson M.I."/>
            <person name="Powell A.J."/>
            <person name="Barry K."/>
            <person name="Miller A.N."/>
            <person name="Grigoriev I.V."/>
            <person name="Debuchy R."/>
            <person name="Gladieux P."/>
            <person name="Thoren M.H."/>
            <person name="Johannesson H."/>
        </authorList>
    </citation>
    <scope>NUCLEOTIDE SEQUENCE</scope>
    <source>
        <strain evidence="8">PSN293</strain>
    </source>
</reference>
<evidence type="ECO:0000256" key="1">
    <source>
        <dbReference type="ARBA" id="ARBA00004141"/>
    </source>
</evidence>
<feature type="domain" description="Ammonium transporter AmtB-like" evidence="7">
    <location>
        <begin position="20"/>
        <end position="432"/>
    </location>
</feature>
<dbReference type="EMBL" id="MU858108">
    <property type="protein sequence ID" value="KAK4213493.1"/>
    <property type="molecule type" value="Genomic_DNA"/>
</dbReference>
<evidence type="ECO:0000256" key="3">
    <source>
        <dbReference type="ARBA" id="ARBA00022692"/>
    </source>
</evidence>
<dbReference type="GO" id="GO:0005886">
    <property type="term" value="C:plasma membrane"/>
    <property type="evidence" value="ECO:0007669"/>
    <property type="project" value="TreeGrafter"/>
</dbReference>
<feature type="transmembrane region" description="Helical" evidence="6">
    <location>
        <begin position="173"/>
        <end position="194"/>
    </location>
</feature>
<dbReference type="Gene3D" id="1.10.3430.10">
    <property type="entry name" value="Ammonium transporter AmtB like domains"/>
    <property type="match status" value="1"/>
</dbReference>
<protein>
    <submittedName>
        <fullName evidence="8">Ammonium transporter AmtB-like domain-containing protein</fullName>
    </submittedName>
</protein>
<dbReference type="InterPro" id="IPR029020">
    <property type="entry name" value="Ammonium/urea_transptr"/>
</dbReference>
<feature type="transmembrane region" description="Helical" evidence="6">
    <location>
        <begin position="20"/>
        <end position="39"/>
    </location>
</feature>
<evidence type="ECO:0000256" key="6">
    <source>
        <dbReference type="SAM" id="Phobius"/>
    </source>
</evidence>
<name>A0AAN6Y7C2_9PEZI</name>
<dbReference type="Proteomes" id="UP001301769">
    <property type="component" value="Unassembled WGS sequence"/>
</dbReference>
<feature type="transmembrane region" description="Helical" evidence="6">
    <location>
        <begin position="280"/>
        <end position="299"/>
    </location>
</feature>
<dbReference type="PANTHER" id="PTHR43029:SF9">
    <property type="entry name" value="SIMILAR TO AMMONIUM PERMEASE, BUT NOT NORMALLY ACTIVE (EUROFUNG)"/>
    <property type="match status" value="1"/>
</dbReference>
<feature type="transmembrane region" description="Helical" evidence="6">
    <location>
        <begin position="247"/>
        <end position="268"/>
    </location>
</feature>
<comment type="similarity">
    <text evidence="2">Belongs to the ammonia transporter channel (TC 1.A.11.2) family.</text>
</comment>
<feature type="transmembrane region" description="Helical" evidence="6">
    <location>
        <begin position="134"/>
        <end position="153"/>
    </location>
</feature>
<dbReference type="SUPFAM" id="SSF111352">
    <property type="entry name" value="Ammonium transporter"/>
    <property type="match status" value="1"/>
</dbReference>
<keyword evidence="4 6" id="KW-1133">Transmembrane helix</keyword>
<reference evidence="8" key="1">
    <citation type="journal article" date="2023" name="Mol. Phylogenet. Evol.">
        <title>Genome-scale phylogeny and comparative genomics of the fungal order Sordariales.</title>
        <authorList>
            <person name="Hensen N."/>
            <person name="Bonometti L."/>
            <person name="Westerberg I."/>
            <person name="Brannstrom I.O."/>
            <person name="Guillou S."/>
            <person name="Cros-Aarteil S."/>
            <person name="Calhoun S."/>
            <person name="Haridas S."/>
            <person name="Kuo A."/>
            <person name="Mondo S."/>
            <person name="Pangilinan J."/>
            <person name="Riley R."/>
            <person name="LaButti K."/>
            <person name="Andreopoulos B."/>
            <person name="Lipzen A."/>
            <person name="Chen C."/>
            <person name="Yan M."/>
            <person name="Daum C."/>
            <person name="Ng V."/>
            <person name="Clum A."/>
            <person name="Steindorff A."/>
            <person name="Ohm R.A."/>
            <person name="Martin F."/>
            <person name="Silar P."/>
            <person name="Natvig D.O."/>
            <person name="Lalanne C."/>
            <person name="Gautier V."/>
            <person name="Ament-Velasquez S.L."/>
            <person name="Kruys A."/>
            <person name="Hutchinson M.I."/>
            <person name="Powell A.J."/>
            <person name="Barry K."/>
            <person name="Miller A.N."/>
            <person name="Grigoriev I.V."/>
            <person name="Debuchy R."/>
            <person name="Gladieux P."/>
            <person name="Hiltunen Thoren M."/>
            <person name="Johannesson H."/>
        </authorList>
    </citation>
    <scope>NUCLEOTIDE SEQUENCE</scope>
    <source>
        <strain evidence="8">PSN293</strain>
    </source>
</reference>
<comment type="caution">
    <text evidence="8">The sequence shown here is derived from an EMBL/GenBank/DDBJ whole genome shotgun (WGS) entry which is preliminary data.</text>
</comment>
<dbReference type="InterPro" id="IPR001905">
    <property type="entry name" value="Ammonium_transpt"/>
</dbReference>
<keyword evidence="5 6" id="KW-0472">Membrane</keyword>
<evidence type="ECO:0000256" key="2">
    <source>
        <dbReference type="ARBA" id="ARBA00005887"/>
    </source>
</evidence>
<evidence type="ECO:0000313" key="8">
    <source>
        <dbReference type="EMBL" id="KAK4213493.1"/>
    </source>
</evidence>
<sequence>MVTSPILEAWEACDKVDTLFIIVCTVICWTIVPTVGIAYGGYTWKRNGMSAAIPAVLVIATCSIQWFVIGYTLSYGSGGLFFGGLEHLFHKGVLSEPVGTIPAILFSEFQLVFEATVCAIAIGGFCERGRILPIIPFIVLWATFIYNPLAHSVWGGGLLGEDLGVLDFAGGTPVHVCSGATATAVSIYLSYPLFRSSPSRSTQQRTPSHIRLHRPGNSFFQLLSLIIIWGSWLAFDAGTTLSLSFQSVMALCVTNLCASAGALTWGLINFYESGKWSIDAIFMGAISGLVMITPAAGFVDMPTSFLLGVIGATFCRQALRIKFTKFAHHWRWVDNGDTFATHCLGGILATICTGLFAKKEVAAYGGVEIVGGVFFDGNIRQLWVQIVEALIGFSWSFIGSYVIIALIDCVPGLEVLATDKQIHEGLDHNETEEGFFIDYPDEVDYRPTDKRIALD</sequence>